<feature type="domain" description="Heterokaryon incompatibility" evidence="2">
    <location>
        <begin position="202"/>
        <end position="365"/>
    </location>
</feature>
<reference evidence="4" key="1">
    <citation type="submission" date="2018-05" db="EMBL/GenBank/DDBJ databases">
        <title>Draft genome sequence of Stemphylium lycopersici strain CIDEFI 213.</title>
        <authorList>
            <person name="Medina R."/>
            <person name="Franco M.E.E."/>
            <person name="Lucentini C.G."/>
            <person name="Saparrat M.C.N."/>
            <person name="Balatti P.A."/>
        </authorList>
    </citation>
    <scope>NUCLEOTIDE SEQUENCE [LARGE SCALE GENOMIC DNA]</scope>
    <source>
        <strain evidence="4">CIDEFI 213</strain>
    </source>
</reference>
<comment type="caution">
    <text evidence="3">The sequence shown here is derived from an EMBL/GenBank/DDBJ whole genome shotgun (WGS) entry which is preliminary data.</text>
</comment>
<dbReference type="InterPro" id="IPR052895">
    <property type="entry name" value="HetReg/Transcr_Mod"/>
</dbReference>
<protein>
    <submittedName>
        <fullName evidence="3">HET-domain-containing protein</fullName>
    </submittedName>
</protein>
<evidence type="ECO:0000313" key="3">
    <source>
        <dbReference type="EMBL" id="RAR14586.1"/>
    </source>
</evidence>
<dbReference type="AlphaFoldDB" id="A0A364NBE6"/>
<dbReference type="InterPro" id="IPR010730">
    <property type="entry name" value="HET"/>
</dbReference>
<feature type="region of interest" description="Disordered" evidence="1">
    <location>
        <begin position="1"/>
        <end position="87"/>
    </location>
</feature>
<dbReference type="OrthoDB" id="3477286at2759"/>
<feature type="compositionally biased region" description="Low complexity" evidence="1">
    <location>
        <begin position="33"/>
        <end position="44"/>
    </location>
</feature>
<dbReference type="PANTHER" id="PTHR24148">
    <property type="entry name" value="ANKYRIN REPEAT DOMAIN-CONTAINING PROTEIN 39 HOMOLOG-RELATED"/>
    <property type="match status" value="1"/>
</dbReference>
<dbReference type="PANTHER" id="PTHR24148:SF64">
    <property type="entry name" value="HETEROKARYON INCOMPATIBILITY DOMAIN-CONTAINING PROTEIN"/>
    <property type="match status" value="1"/>
</dbReference>
<dbReference type="Proteomes" id="UP000249619">
    <property type="component" value="Unassembled WGS sequence"/>
</dbReference>
<keyword evidence="4" id="KW-1185">Reference proteome</keyword>
<gene>
    <name evidence="3" type="ORF">DDE83_001985</name>
</gene>
<feature type="compositionally biased region" description="Basic and acidic residues" evidence="1">
    <location>
        <begin position="15"/>
        <end position="25"/>
    </location>
</feature>
<name>A0A364NBE6_STELY</name>
<dbReference type="Pfam" id="PF06985">
    <property type="entry name" value="HET"/>
    <property type="match status" value="1"/>
</dbReference>
<evidence type="ECO:0000256" key="1">
    <source>
        <dbReference type="SAM" id="MobiDB-lite"/>
    </source>
</evidence>
<evidence type="ECO:0000313" key="4">
    <source>
        <dbReference type="Proteomes" id="UP000249619"/>
    </source>
</evidence>
<dbReference type="EMBL" id="QGDH01000020">
    <property type="protein sequence ID" value="RAR14586.1"/>
    <property type="molecule type" value="Genomic_DNA"/>
</dbReference>
<accession>A0A364NBE6</accession>
<feature type="compositionally biased region" description="Polar residues" evidence="1">
    <location>
        <begin position="61"/>
        <end position="74"/>
    </location>
</feature>
<evidence type="ECO:0000259" key="2">
    <source>
        <dbReference type="Pfam" id="PF06985"/>
    </source>
</evidence>
<sequence>MTSTHQPPFSLKKRSLPEVSHELARRPRKMTRSTAKSTQAKSTSSPPPYTPRPTERKRTSNLKGSTSLNGTNMARASEPRDDTSVTPQFVLTCNTRESPSSEDEAEESSPPIILSKFKWASQSSVKIPKLGLYTPTGRQSETPAGANWAGVIGQVSKMYCYTRLPENRVRLLLIKPGTFDEQLNASLMTVHDEELGSDKYPYAALSYNWGNGEYNNTIIIQDDPSSQPVKSIKSMVDALNAAAHGKMLKVKPNLYEALKHLRKENEVVGLWVDALCINQFDIKEKEEQVLKMPQIYQKAYNVNIWLGSDHLGDLVSDRAMAFIPKVIDPDNHTALLIGDSHIESWASLYDLLKWSWFSRRWIIQELAFAQSASVHCGKHVRDWSDFQTAIAIFHRHFDSLKGRLMVHYESSQAKCSHIDDDSTLEIEHLGAKLLVDMTSTLFRKRRDGSLESTKSLESLVCSLSGFDTSDPRDAINALRSISKEVVRQDSSIVSMQKPPPAPNYGNDLFEVYRDFVEWVVANTASIDIICRHWALKERNQPMPTTPRLVRLPSWILFVEDSAWGKGEELFRGRKAGDSFVGLPGSNKYNACGRNHMYAEVKFPQSPVGPSTDTSAQIIHDMSLDWAGVWTRMPQKLQKSLLNYGKRLSQTVTHMAILLLTGTREPANIASHIRPTTVTSILGTYCDGIFRLDSKTLCTTTFVASVLLPGIDHFLKEIPFAIPPLRSLMHRQRNWWALDRPRRKRAT</sequence>
<organism evidence="3 4">
    <name type="scientific">Stemphylium lycopersici</name>
    <name type="common">Tomato gray leaf spot disease fungus</name>
    <name type="synonym">Thyrospora lycopersici</name>
    <dbReference type="NCBI Taxonomy" id="183478"/>
    <lineage>
        <taxon>Eukaryota</taxon>
        <taxon>Fungi</taxon>
        <taxon>Dikarya</taxon>
        <taxon>Ascomycota</taxon>
        <taxon>Pezizomycotina</taxon>
        <taxon>Dothideomycetes</taxon>
        <taxon>Pleosporomycetidae</taxon>
        <taxon>Pleosporales</taxon>
        <taxon>Pleosporineae</taxon>
        <taxon>Pleosporaceae</taxon>
        <taxon>Stemphylium</taxon>
    </lineage>
</organism>
<proteinExistence type="predicted"/>
<dbReference type="STRING" id="183478.A0A364NBE6"/>